<evidence type="ECO:0000313" key="3">
    <source>
        <dbReference type="Proteomes" id="UP000054549"/>
    </source>
</evidence>
<feature type="compositionally biased region" description="Polar residues" evidence="1">
    <location>
        <begin position="173"/>
        <end position="197"/>
    </location>
</feature>
<feature type="compositionally biased region" description="Polar residues" evidence="1">
    <location>
        <begin position="250"/>
        <end position="285"/>
    </location>
</feature>
<gene>
    <name evidence="2" type="ORF">M378DRAFT_544402</name>
</gene>
<organism evidence="2 3">
    <name type="scientific">Amanita muscaria (strain Koide BX008)</name>
    <dbReference type="NCBI Taxonomy" id="946122"/>
    <lineage>
        <taxon>Eukaryota</taxon>
        <taxon>Fungi</taxon>
        <taxon>Dikarya</taxon>
        <taxon>Basidiomycota</taxon>
        <taxon>Agaricomycotina</taxon>
        <taxon>Agaricomycetes</taxon>
        <taxon>Agaricomycetidae</taxon>
        <taxon>Agaricales</taxon>
        <taxon>Pluteineae</taxon>
        <taxon>Amanitaceae</taxon>
        <taxon>Amanita</taxon>
    </lineage>
</organism>
<feature type="compositionally biased region" description="Polar residues" evidence="1">
    <location>
        <begin position="139"/>
        <end position="157"/>
    </location>
</feature>
<protein>
    <submittedName>
        <fullName evidence="2">Uncharacterized protein</fullName>
    </submittedName>
</protein>
<feature type="compositionally biased region" description="Polar residues" evidence="1">
    <location>
        <begin position="220"/>
        <end position="232"/>
    </location>
</feature>
<dbReference type="Proteomes" id="UP000054549">
    <property type="component" value="Unassembled WGS sequence"/>
</dbReference>
<dbReference type="InParanoid" id="A0A0C2TE91"/>
<feature type="region of interest" description="Disordered" evidence="1">
    <location>
        <begin position="51"/>
        <end position="70"/>
    </location>
</feature>
<feature type="compositionally biased region" description="Low complexity" evidence="1">
    <location>
        <begin position="51"/>
        <end position="62"/>
    </location>
</feature>
<proteinExistence type="predicted"/>
<evidence type="ECO:0000256" key="1">
    <source>
        <dbReference type="SAM" id="MobiDB-lite"/>
    </source>
</evidence>
<accession>A0A0C2TE91</accession>
<feature type="compositionally biased region" description="Basic and acidic residues" evidence="1">
    <location>
        <begin position="162"/>
        <end position="172"/>
    </location>
</feature>
<dbReference type="AlphaFoldDB" id="A0A0C2TE91"/>
<dbReference type="HOGENOM" id="CLU_804027_0_0_1"/>
<keyword evidence="3" id="KW-1185">Reference proteome</keyword>
<feature type="region of interest" description="Disordered" evidence="1">
    <location>
        <begin position="220"/>
        <end position="286"/>
    </location>
</feature>
<feature type="region of interest" description="Disordered" evidence="1">
    <location>
        <begin position="134"/>
        <end position="197"/>
    </location>
</feature>
<name>A0A0C2TE91_AMAMK</name>
<evidence type="ECO:0000313" key="2">
    <source>
        <dbReference type="EMBL" id="KIL65144.1"/>
    </source>
</evidence>
<dbReference type="EMBL" id="KN818244">
    <property type="protein sequence ID" value="KIL65144.1"/>
    <property type="molecule type" value="Genomic_DNA"/>
</dbReference>
<reference evidence="2 3" key="1">
    <citation type="submission" date="2014-04" db="EMBL/GenBank/DDBJ databases">
        <title>Evolutionary Origins and Diversification of the Mycorrhizal Mutualists.</title>
        <authorList>
            <consortium name="DOE Joint Genome Institute"/>
            <consortium name="Mycorrhizal Genomics Consortium"/>
            <person name="Kohler A."/>
            <person name="Kuo A."/>
            <person name="Nagy L.G."/>
            <person name="Floudas D."/>
            <person name="Copeland A."/>
            <person name="Barry K.W."/>
            <person name="Cichocki N."/>
            <person name="Veneault-Fourrey C."/>
            <person name="LaButti K."/>
            <person name="Lindquist E.A."/>
            <person name="Lipzen A."/>
            <person name="Lundell T."/>
            <person name="Morin E."/>
            <person name="Murat C."/>
            <person name="Riley R."/>
            <person name="Ohm R."/>
            <person name="Sun H."/>
            <person name="Tunlid A."/>
            <person name="Henrissat B."/>
            <person name="Grigoriev I.V."/>
            <person name="Hibbett D.S."/>
            <person name="Martin F."/>
        </authorList>
    </citation>
    <scope>NUCLEOTIDE SEQUENCE [LARGE SCALE GENOMIC DNA]</scope>
    <source>
        <strain evidence="2 3">Koide BX008</strain>
    </source>
</reference>
<sequence>MPFNRTGFALQTTSVLYFSTDSDVSQCSTLPFRLEGVLESLYHDILCVQSGSSSTAPPSNSPTVQTSHLPMRPRHALQAAKPGPSTLLPRPQSQARMQQLTSNHALQGKFTSTAKRSAEVHDLNSIPSKRVKIDPLKRNLTTLPNNGVDTGSSSNPPSAMKRNAEPAMRKVAETSTTRAKSAGTAGSNKGQHSSLSQADIPKQITSSLASISLSNHTNATVSSLSQQVTPRSHPTPQPTTMPQRPVQKPTAISSAEGTLLNPQPTNGANQPLQGSSTSHLNSTAPTMKEDQITALILLRRELKEKLDQELKLYGQIQETGLASQPNYPNSKCIITRYPASIKGER</sequence>